<dbReference type="Pfam" id="PF17137">
    <property type="entry name" value="DUF5110"/>
    <property type="match status" value="1"/>
</dbReference>
<dbReference type="InterPro" id="IPR025887">
    <property type="entry name" value="Glyco_hydro_31_N_dom"/>
</dbReference>
<proteinExistence type="inferred from homology"/>
<dbReference type="CDD" id="cd06604">
    <property type="entry name" value="GH31_glucosidase_II_MalA"/>
    <property type="match status" value="1"/>
</dbReference>
<dbReference type="Gene3D" id="2.60.40.1760">
    <property type="entry name" value="glycosyl hydrolase (family 31)"/>
    <property type="match status" value="1"/>
</dbReference>
<accession>A0ABY7NQB6</accession>
<dbReference type="InterPro" id="IPR017853">
    <property type="entry name" value="GH"/>
</dbReference>
<dbReference type="Pfam" id="PF13802">
    <property type="entry name" value="Gal_mutarotas_2"/>
    <property type="match status" value="1"/>
</dbReference>
<comment type="similarity">
    <text evidence="1 4">Belongs to the glycosyl hydrolase 31 family.</text>
</comment>
<dbReference type="Gene3D" id="3.20.20.80">
    <property type="entry name" value="Glycosidases"/>
    <property type="match status" value="1"/>
</dbReference>
<evidence type="ECO:0000256" key="2">
    <source>
        <dbReference type="ARBA" id="ARBA00022801"/>
    </source>
</evidence>
<evidence type="ECO:0000313" key="10">
    <source>
        <dbReference type="EMBL" id="WBO22666.1"/>
    </source>
</evidence>
<dbReference type="EMBL" id="CP115174">
    <property type="protein sequence ID" value="WBO22666.1"/>
    <property type="molecule type" value="Genomic_DNA"/>
</dbReference>
<dbReference type="SUPFAM" id="SSF74650">
    <property type="entry name" value="Galactose mutarotase-like"/>
    <property type="match status" value="1"/>
</dbReference>
<keyword evidence="11" id="KW-1185">Reference proteome</keyword>
<dbReference type="SUPFAM" id="SSF51445">
    <property type="entry name" value="(Trans)glycosidases"/>
    <property type="match status" value="1"/>
</dbReference>
<keyword evidence="2 4" id="KW-0378">Hydrolase</keyword>
<organism evidence="10 11">
    <name type="scientific">Sphingomonas abietis</name>
    <dbReference type="NCBI Taxonomy" id="3012344"/>
    <lineage>
        <taxon>Bacteria</taxon>
        <taxon>Pseudomonadati</taxon>
        <taxon>Pseudomonadota</taxon>
        <taxon>Alphaproteobacteria</taxon>
        <taxon>Sphingomonadales</taxon>
        <taxon>Sphingomonadaceae</taxon>
        <taxon>Sphingomonas</taxon>
    </lineage>
</organism>
<evidence type="ECO:0000256" key="4">
    <source>
        <dbReference type="RuleBase" id="RU361185"/>
    </source>
</evidence>
<feature type="signal peptide" evidence="5">
    <location>
        <begin position="1"/>
        <end position="20"/>
    </location>
</feature>
<dbReference type="RefSeq" id="WP_270077308.1">
    <property type="nucleotide sequence ID" value="NZ_CP115174.1"/>
</dbReference>
<dbReference type="Pfam" id="PF21365">
    <property type="entry name" value="Glyco_hydro_31_3rd"/>
    <property type="match status" value="1"/>
</dbReference>
<reference evidence="10 11" key="1">
    <citation type="submission" date="2022-12" db="EMBL/GenBank/DDBJ databases">
        <title>Sphingomonas abieness sp. nov., an endophytic bacterium isolated from Abies koreana.</title>
        <authorList>
            <person name="Jiang L."/>
            <person name="Lee J."/>
        </authorList>
    </citation>
    <scope>NUCLEOTIDE SEQUENCE [LARGE SCALE GENOMIC DNA]</scope>
    <source>
        <strain evidence="11">PAMB 00755</strain>
    </source>
</reference>
<feature type="domain" description="DUF5110" evidence="8">
    <location>
        <begin position="713"/>
        <end position="781"/>
    </location>
</feature>
<dbReference type="Proteomes" id="UP001210865">
    <property type="component" value="Chromosome"/>
</dbReference>
<evidence type="ECO:0000256" key="1">
    <source>
        <dbReference type="ARBA" id="ARBA00007806"/>
    </source>
</evidence>
<feature type="domain" description="Glycosyl hydrolase family 31 C-terminal" evidence="9">
    <location>
        <begin position="611"/>
        <end position="697"/>
    </location>
</feature>
<dbReference type="CDD" id="cd14752">
    <property type="entry name" value="GH31_N"/>
    <property type="match status" value="1"/>
</dbReference>
<evidence type="ECO:0000259" key="7">
    <source>
        <dbReference type="Pfam" id="PF13802"/>
    </source>
</evidence>
<evidence type="ECO:0000259" key="8">
    <source>
        <dbReference type="Pfam" id="PF17137"/>
    </source>
</evidence>
<dbReference type="InterPro" id="IPR030458">
    <property type="entry name" value="Glyco_hydro_31_AS"/>
</dbReference>
<evidence type="ECO:0000313" key="11">
    <source>
        <dbReference type="Proteomes" id="UP001210865"/>
    </source>
</evidence>
<dbReference type="Gene3D" id="2.60.40.1180">
    <property type="entry name" value="Golgi alpha-mannosidase II"/>
    <property type="match status" value="2"/>
</dbReference>
<sequence>MRFAMLAGVAAVAFGSAAMAQVTPPAETKKAAEPGRSVASAPVESVSITPRADGMELHIGKRLVQITALEGDIVRVRVGLGGVLPADESWAVPQAVRQASVKVRAVANGFAAGSLVVTADPMTGRLIVADGAGRSVYREASVPSVRDGDGFQLVQQMPEDAHYFGLGDKTGPLDRRGQAFTLWDTDAFGFQESTDPIYKSIPFVLQVSNDGHASGLLMDNTWRSFFDFGRTDRGLLRFGSENGPIDYYILAGPTTKDVVQRYAKLTGPSPLPPLWALGFQQSRYSYMSAVEVRDIAGHYRRDRVPLDVLYLDIAYQDRNRPFTVDGKTFPDLPGLVKDLKGQGIRLVTITDLHIAAAPHQGYVPYDTGMAGDDFVKNAAGNLYVAPVWPGPSVFPDFTRAKTRDWWGGLYKGFVTDGVAGFWNDMNEPAVFDTPTKTMPLDNRHRIEEPGFATRTATHAEIHNVYGMENSRATYEGLLKLAPDERPFVLTRASYAGGQRYAATWTGDNTSSWNHLRLSVSQIVNLGLSGFAWSGADVGGFAGVPSADLLTRWIEVAAFQPIFRDHTTIGTPHQEVWVHGPQHEAIRRRYIEARYRLMPYLYAVADETARTGLPMMRPLFMTYPEALTASCDTSNDFLVGDRLLVAPPNQPESPESYDICLPKGGWYDYWTGQAAPARVHETPQLDRLPVYIRAGTILPRQPLVQSTMETPNGPLELAVYAGPNCAGTLYADDGHSLGYQHGAYLRQPLSCTMTPKGMTLAFAKRDGSWKPWWKTLTVSVYGWKGAAHASMGGQNLPVSIDSGGVLHVSLPDQPGVASVTIGG</sequence>
<dbReference type="InterPro" id="IPR048395">
    <property type="entry name" value="Glyco_hydro_31_C"/>
</dbReference>
<dbReference type="InterPro" id="IPR000322">
    <property type="entry name" value="Glyco_hydro_31_TIM"/>
</dbReference>
<evidence type="ECO:0000256" key="3">
    <source>
        <dbReference type="ARBA" id="ARBA00023295"/>
    </source>
</evidence>
<protein>
    <submittedName>
        <fullName evidence="10">DUF5110 domain-containing protein</fullName>
    </submittedName>
</protein>
<dbReference type="PROSITE" id="PS00129">
    <property type="entry name" value="GLYCOSYL_HYDROL_F31_1"/>
    <property type="match status" value="1"/>
</dbReference>
<evidence type="ECO:0000259" key="6">
    <source>
        <dbReference type="Pfam" id="PF01055"/>
    </source>
</evidence>
<feature type="domain" description="Glycoside hydrolase family 31 N-terminal" evidence="7">
    <location>
        <begin position="64"/>
        <end position="227"/>
    </location>
</feature>
<name>A0ABY7NQB6_9SPHN</name>
<dbReference type="InterPro" id="IPR033403">
    <property type="entry name" value="DUF5110"/>
</dbReference>
<feature type="domain" description="Glycoside hydrolase family 31 TIM barrel" evidence="6">
    <location>
        <begin position="270"/>
        <end position="602"/>
    </location>
</feature>
<feature type="chain" id="PRO_5047548882" evidence="5">
    <location>
        <begin position="21"/>
        <end position="822"/>
    </location>
</feature>
<evidence type="ECO:0000256" key="5">
    <source>
        <dbReference type="SAM" id="SignalP"/>
    </source>
</evidence>
<dbReference type="InterPro" id="IPR013780">
    <property type="entry name" value="Glyco_hydro_b"/>
</dbReference>
<dbReference type="Pfam" id="PF01055">
    <property type="entry name" value="Glyco_hydro_31_2nd"/>
    <property type="match status" value="1"/>
</dbReference>
<evidence type="ECO:0000259" key="9">
    <source>
        <dbReference type="Pfam" id="PF21365"/>
    </source>
</evidence>
<dbReference type="PANTHER" id="PTHR22762">
    <property type="entry name" value="ALPHA-GLUCOSIDASE"/>
    <property type="match status" value="1"/>
</dbReference>
<keyword evidence="5" id="KW-0732">Signal</keyword>
<dbReference type="SUPFAM" id="SSF51011">
    <property type="entry name" value="Glycosyl hydrolase domain"/>
    <property type="match status" value="1"/>
</dbReference>
<gene>
    <name evidence="10" type="ORF">PBT88_00480</name>
</gene>
<dbReference type="InterPro" id="IPR011013">
    <property type="entry name" value="Gal_mutarotase_sf_dom"/>
</dbReference>
<keyword evidence="3 4" id="KW-0326">Glycosidase</keyword>
<dbReference type="PANTHER" id="PTHR22762:SF120">
    <property type="entry name" value="HETEROGLYCAN GLUCOSIDASE 1"/>
    <property type="match status" value="1"/>
</dbReference>